<reference evidence="1" key="1">
    <citation type="submission" date="2023-10" db="EMBL/GenBank/DDBJ databases">
        <authorList>
            <person name="Hackl T."/>
        </authorList>
    </citation>
    <scope>NUCLEOTIDE SEQUENCE</scope>
</reference>
<organism evidence="1 2">
    <name type="scientific">Anthostomella pinea</name>
    <dbReference type="NCBI Taxonomy" id="933095"/>
    <lineage>
        <taxon>Eukaryota</taxon>
        <taxon>Fungi</taxon>
        <taxon>Dikarya</taxon>
        <taxon>Ascomycota</taxon>
        <taxon>Pezizomycotina</taxon>
        <taxon>Sordariomycetes</taxon>
        <taxon>Xylariomycetidae</taxon>
        <taxon>Xylariales</taxon>
        <taxon>Xylariaceae</taxon>
        <taxon>Anthostomella</taxon>
    </lineage>
</organism>
<gene>
    <name evidence="1" type="ORF">KHLLAP_LOCUS9389</name>
</gene>
<evidence type="ECO:0000313" key="2">
    <source>
        <dbReference type="Proteomes" id="UP001295740"/>
    </source>
</evidence>
<dbReference type="EMBL" id="CAUWAG010000012">
    <property type="protein sequence ID" value="CAJ2508921.1"/>
    <property type="molecule type" value="Genomic_DNA"/>
</dbReference>
<proteinExistence type="predicted"/>
<accession>A0AAI8VPV3</accession>
<sequence length="106" mass="12499">MSSSDSTPDDEETIQRWTDDNEILRESIDMQLTCLNRDKEKTDLDVQTLTWDNMLRHVEKLVDQNRLHAESKGKIEEPQRVLESVDNNNSIVQRIKELEDTLKEEE</sequence>
<dbReference type="AlphaFoldDB" id="A0AAI8VPV3"/>
<evidence type="ECO:0000313" key="1">
    <source>
        <dbReference type="EMBL" id="CAJ2508921.1"/>
    </source>
</evidence>
<keyword evidence="2" id="KW-1185">Reference proteome</keyword>
<name>A0AAI8VPV3_9PEZI</name>
<dbReference type="Proteomes" id="UP001295740">
    <property type="component" value="Unassembled WGS sequence"/>
</dbReference>
<comment type="caution">
    <text evidence="1">The sequence shown here is derived from an EMBL/GenBank/DDBJ whole genome shotgun (WGS) entry which is preliminary data.</text>
</comment>
<protein>
    <submittedName>
        <fullName evidence="1">Uu.00g139470.m01.CDS01</fullName>
    </submittedName>
</protein>